<name>A0A9D0ZYM3_9FIRM</name>
<dbReference type="PROSITE" id="PS51257">
    <property type="entry name" value="PROKAR_LIPOPROTEIN"/>
    <property type="match status" value="1"/>
</dbReference>
<protein>
    <submittedName>
        <fullName evidence="2">Stage III sporulation protein AD</fullName>
    </submittedName>
</protein>
<evidence type="ECO:0000256" key="1">
    <source>
        <dbReference type="SAM" id="Phobius"/>
    </source>
</evidence>
<reference evidence="2" key="1">
    <citation type="submission" date="2020-10" db="EMBL/GenBank/DDBJ databases">
        <authorList>
            <person name="Gilroy R."/>
        </authorList>
    </citation>
    <scope>NUCLEOTIDE SEQUENCE</scope>
    <source>
        <strain evidence="2">ChiSjej3B21-11622</strain>
    </source>
</reference>
<organism evidence="2 3">
    <name type="scientific">Candidatus Limivivens merdigallinarum</name>
    <dbReference type="NCBI Taxonomy" id="2840859"/>
    <lineage>
        <taxon>Bacteria</taxon>
        <taxon>Bacillati</taxon>
        <taxon>Bacillota</taxon>
        <taxon>Clostridia</taxon>
        <taxon>Lachnospirales</taxon>
        <taxon>Lachnospiraceae</taxon>
        <taxon>Lachnospiraceae incertae sedis</taxon>
        <taxon>Candidatus Limivivens</taxon>
    </lineage>
</organism>
<keyword evidence="1" id="KW-0472">Membrane</keyword>
<dbReference type="Proteomes" id="UP000886886">
    <property type="component" value="Unassembled WGS sequence"/>
</dbReference>
<keyword evidence="1" id="KW-0812">Transmembrane</keyword>
<reference evidence="2" key="2">
    <citation type="journal article" date="2021" name="PeerJ">
        <title>Extensive microbial diversity within the chicken gut microbiome revealed by metagenomics and culture.</title>
        <authorList>
            <person name="Gilroy R."/>
            <person name="Ravi A."/>
            <person name="Getino M."/>
            <person name="Pursley I."/>
            <person name="Horton D.L."/>
            <person name="Alikhan N.F."/>
            <person name="Baker D."/>
            <person name="Gharbi K."/>
            <person name="Hall N."/>
            <person name="Watson M."/>
            <person name="Adriaenssens E.M."/>
            <person name="Foster-Nyarko E."/>
            <person name="Jarju S."/>
            <person name="Secka A."/>
            <person name="Antonio M."/>
            <person name="Oren A."/>
            <person name="Chaudhuri R.R."/>
            <person name="La Ragione R."/>
            <person name="Hildebrand F."/>
            <person name="Pallen M.J."/>
        </authorList>
    </citation>
    <scope>NUCLEOTIDE SEQUENCE</scope>
    <source>
        <strain evidence="2">ChiSjej3B21-11622</strain>
    </source>
</reference>
<proteinExistence type="predicted"/>
<dbReference type="AlphaFoldDB" id="A0A9D0ZYM3"/>
<dbReference type="InterPro" id="IPR025664">
    <property type="entry name" value="Spore_III_AC/AD"/>
</dbReference>
<evidence type="ECO:0000313" key="2">
    <source>
        <dbReference type="EMBL" id="HIQ98003.1"/>
    </source>
</evidence>
<keyword evidence="1" id="KW-1133">Transmembrane helix</keyword>
<feature type="transmembrane region" description="Helical" evidence="1">
    <location>
        <begin position="29"/>
        <end position="47"/>
    </location>
</feature>
<dbReference type="Pfam" id="PF06686">
    <property type="entry name" value="SpoIIIAC"/>
    <property type="match status" value="2"/>
</dbReference>
<evidence type="ECO:0000313" key="3">
    <source>
        <dbReference type="Proteomes" id="UP000886886"/>
    </source>
</evidence>
<dbReference type="EMBL" id="DVFT01000229">
    <property type="protein sequence ID" value="HIQ98003.1"/>
    <property type="molecule type" value="Genomic_DNA"/>
</dbReference>
<gene>
    <name evidence="2" type="ORF">IAB26_15745</name>
</gene>
<accession>A0A9D0ZYM3</accession>
<comment type="caution">
    <text evidence="2">The sequence shown here is derived from an EMBL/GenBank/DDBJ whole genome shotgun (WGS) entry which is preliminary data.</text>
</comment>
<sequence length="127" mass="13959">MTKIAVLGLVGILIAMLLKETAPQFSVYISLASCVLIFFFALERLSYLGSSLREIQGLVEIEDSYLKILLKMVGVTYIADFSSSLCKDAGYSAIAGQIEFFGKISLLSLSLPVFVTLLRTIEQFFVS</sequence>